<keyword evidence="2" id="KW-1185">Reference proteome</keyword>
<dbReference type="EMBL" id="VFPS01000001">
    <property type="protein sequence ID" value="TQN00531.1"/>
    <property type="molecule type" value="Genomic_DNA"/>
</dbReference>
<evidence type="ECO:0000313" key="1">
    <source>
        <dbReference type="EMBL" id="TQN00531.1"/>
    </source>
</evidence>
<dbReference type="AlphaFoldDB" id="A0A4Y3UPM5"/>
<proteinExistence type="predicted"/>
<reference evidence="1 2" key="1">
    <citation type="submission" date="2019-06" db="EMBL/GenBank/DDBJ databases">
        <title>Sequencing the genomes of 1000 actinobacteria strains.</title>
        <authorList>
            <person name="Klenk H.-P."/>
        </authorList>
    </citation>
    <scope>NUCLEOTIDE SEQUENCE [LARGE SCALE GENOMIC DNA]</scope>
    <source>
        <strain evidence="1 2">DSM 20427</strain>
    </source>
</reference>
<dbReference type="RefSeq" id="WP_141380669.1">
    <property type="nucleotide sequence ID" value="NZ_BJNA01000029.1"/>
</dbReference>
<gene>
    <name evidence="1" type="ORF">FHX68_0635</name>
</gene>
<organism evidence="1 2">
    <name type="scientific">Microbacterium lacticum</name>
    <dbReference type="NCBI Taxonomy" id="33885"/>
    <lineage>
        <taxon>Bacteria</taxon>
        <taxon>Bacillati</taxon>
        <taxon>Actinomycetota</taxon>
        <taxon>Actinomycetes</taxon>
        <taxon>Micrococcales</taxon>
        <taxon>Microbacteriaceae</taxon>
        <taxon>Microbacterium</taxon>
    </lineage>
</organism>
<sequence>MSWPFLYFADDPLSRAELTGARLDGDLVEVGEAYMPADAVETRELRAASLRRLIPPFLTVVRASAAWVHGAVMDAPTRHAVQRRSAVRPHQLLDARLVYHDHPLPPGVDERVGGIWVTTPAQTLADLARAQHSGEVSGAHVDALLRWRPELAAEAVAVLERAGAVHFKRAALAMLRERADAVTPAASETVRTT</sequence>
<evidence type="ECO:0008006" key="3">
    <source>
        <dbReference type="Google" id="ProtNLM"/>
    </source>
</evidence>
<evidence type="ECO:0000313" key="2">
    <source>
        <dbReference type="Proteomes" id="UP000319804"/>
    </source>
</evidence>
<protein>
    <recommendedName>
        <fullName evidence="3">Transcriptional regulator with AbiEi antitoxin domain of type IV toxin-antitoxin system</fullName>
    </recommendedName>
</protein>
<accession>A0A4Y3UPM5</accession>
<dbReference type="Proteomes" id="UP000319804">
    <property type="component" value="Unassembled WGS sequence"/>
</dbReference>
<comment type="caution">
    <text evidence="1">The sequence shown here is derived from an EMBL/GenBank/DDBJ whole genome shotgun (WGS) entry which is preliminary data.</text>
</comment>
<dbReference type="OrthoDB" id="4802815at2"/>
<name>A0A4Y3UPM5_9MICO</name>